<organism evidence="1 2">
    <name type="scientific">Allokutzneria oryzae</name>
    <dbReference type="NCBI Taxonomy" id="1378989"/>
    <lineage>
        <taxon>Bacteria</taxon>
        <taxon>Bacillati</taxon>
        <taxon>Actinomycetota</taxon>
        <taxon>Actinomycetes</taxon>
        <taxon>Pseudonocardiales</taxon>
        <taxon>Pseudonocardiaceae</taxon>
        <taxon>Allokutzneria</taxon>
    </lineage>
</organism>
<dbReference type="EMBL" id="JBHLZU010000003">
    <property type="protein sequence ID" value="MFB9903098.1"/>
    <property type="molecule type" value="Genomic_DNA"/>
</dbReference>
<dbReference type="Gene3D" id="3.40.630.30">
    <property type="match status" value="1"/>
</dbReference>
<reference evidence="1 2" key="1">
    <citation type="submission" date="2024-09" db="EMBL/GenBank/DDBJ databases">
        <authorList>
            <person name="Sun Q."/>
            <person name="Mori K."/>
        </authorList>
    </citation>
    <scope>NUCLEOTIDE SEQUENCE [LARGE SCALE GENOMIC DNA]</scope>
    <source>
        <strain evidence="1 2">TBRC 7907</strain>
    </source>
</reference>
<dbReference type="InterPro" id="IPR016181">
    <property type="entry name" value="Acyl_CoA_acyltransferase"/>
</dbReference>
<keyword evidence="2" id="KW-1185">Reference proteome</keyword>
<gene>
    <name evidence="1" type="ORF">ACFFQA_04025</name>
</gene>
<accession>A0ABV5ZQE8</accession>
<dbReference type="SUPFAM" id="SSF55729">
    <property type="entry name" value="Acyl-CoA N-acyltransferases (Nat)"/>
    <property type="match status" value="1"/>
</dbReference>
<evidence type="ECO:0000313" key="1">
    <source>
        <dbReference type="EMBL" id="MFB9903098.1"/>
    </source>
</evidence>
<dbReference type="Proteomes" id="UP001589693">
    <property type="component" value="Unassembled WGS sequence"/>
</dbReference>
<name>A0ABV5ZQE8_9PSEU</name>
<evidence type="ECO:0000313" key="2">
    <source>
        <dbReference type="Proteomes" id="UP001589693"/>
    </source>
</evidence>
<comment type="caution">
    <text evidence="1">The sequence shown here is derived from an EMBL/GenBank/DDBJ whole genome shotgun (WGS) entry which is preliminary data.</text>
</comment>
<protein>
    <recommendedName>
        <fullName evidence="3">GNAT family N-acetyltransferase</fullName>
    </recommendedName>
</protein>
<sequence>MPREKDLFDRSAAAFCALDPLIATYRKQDRELLLRVANSVPRRKDVLEMRSRHYEATLRRLGVTVWDPYDERAAQFLCLERRRLNPAPEQPVGSMRIVPNTLAWGEVHDDFGDLTSLLPREIVADGSFAVVGREVVVPSHRSLGVSAALVHAALTWWGERTGARTLVLTSLASASSAARFFGAEPVTESVPLGPGRVPVIMMTVELAHARERAEAWLRGRGWKIHSGGQDVREGEAAY</sequence>
<evidence type="ECO:0008006" key="3">
    <source>
        <dbReference type="Google" id="ProtNLM"/>
    </source>
</evidence>
<proteinExistence type="predicted"/>
<dbReference type="RefSeq" id="WP_377850231.1">
    <property type="nucleotide sequence ID" value="NZ_JBHLZU010000003.1"/>
</dbReference>